<reference evidence="4" key="1">
    <citation type="submission" date="2016-06" db="EMBL/GenBank/DDBJ databases">
        <title>Parallel loss of symbiosis genes in relatives of nitrogen-fixing non-legume Parasponia.</title>
        <authorList>
            <person name="Van Velzen R."/>
            <person name="Holmer R."/>
            <person name="Bu F."/>
            <person name="Rutten L."/>
            <person name="Van Zeijl A."/>
            <person name="Liu W."/>
            <person name="Santuari L."/>
            <person name="Cao Q."/>
            <person name="Sharma T."/>
            <person name="Shen D."/>
            <person name="Roswanjaya Y."/>
            <person name="Wardhani T."/>
            <person name="Kalhor M.S."/>
            <person name="Jansen J."/>
            <person name="Van den Hoogen J."/>
            <person name="Gungor B."/>
            <person name="Hartog M."/>
            <person name="Hontelez J."/>
            <person name="Verver J."/>
            <person name="Yang W.-C."/>
            <person name="Schijlen E."/>
            <person name="Repin R."/>
            <person name="Schilthuizen M."/>
            <person name="Schranz E."/>
            <person name="Heidstra R."/>
            <person name="Miyata K."/>
            <person name="Fedorova E."/>
            <person name="Kohlen W."/>
            <person name="Bisseling T."/>
            <person name="Smit S."/>
            <person name="Geurts R."/>
        </authorList>
    </citation>
    <scope>NUCLEOTIDE SEQUENCE [LARGE SCALE GENOMIC DNA]</scope>
    <source>
        <strain evidence="4">cv. RG33-2</strain>
    </source>
</reference>
<proteinExistence type="predicted"/>
<evidence type="ECO:0000313" key="3">
    <source>
        <dbReference type="EMBL" id="PON58508.1"/>
    </source>
</evidence>
<organism evidence="3 4">
    <name type="scientific">Trema orientale</name>
    <name type="common">Charcoal tree</name>
    <name type="synonym">Celtis orientalis</name>
    <dbReference type="NCBI Taxonomy" id="63057"/>
    <lineage>
        <taxon>Eukaryota</taxon>
        <taxon>Viridiplantae</taxon>
        <taxon>Streptophyta</taxon>
        <taxon>Embryophyta</taxon>
        <taxon>Tracheophyta</taxon>
        <taxon>Spermatophyta</taxon>
        <taxon>Magnoliopsida</taxon>
        <taxon>eudicotyledons</taxon>
        <taxon>Gunneridae</taxon>
        <taxon>Pentapetalae</taxon>
        <taxon>rosids</taxon>
        <taxon>fabids</taxon>
        <taxon>Rosales</taxon>
        <taxon>Cannabaceae</taxon>
        <taxon>Trema</taxon>
    </lineage>
</organism>
<dbReference type="Pfam" id="PF05278">
    <property type="entry name" value="PEARLI-4"/>
    <property type="match status" value="1"/>
</dbReference>
<evidence type="ECO:0000256" key="2">
    <source>
        <dbReference type="SAM" id="MobiDB-lite"/>
    </source>
</evidence>
<evidence type="ECO:0000313" key="4">
    <source>
        <dbReference type="Proteomes" id="UP000237000"/>
    </source>
</evidence>
<dbReference type="PANTHER" id="PTHR35358">
    <property type="entry name" value="OS06G0711100 PROTEIN"/>
    <property type="match status" value="1"/>
</dbReference>
<dbReference type="InParanoid" id="A0A2P5CBV6"/>
<keyword evidence="1" id="KW-0175">Coiled coil</keyword>
<accession>A0A2P5CBV6</accession>
<gene>
    <name evidence="3" type="ORF">TorRG33x02_291060</name>
</gene>
<dbReference type="OrthoDB" id="1563123at2759"/>
<keyword evidence="4" id="KW-1185">Reference proteome</keyword>
<name>A0A2P5CBV6_TREOI</name>
<protein>
    <submittedName>
        <fullName evidence="3">Phospholipase-like</fullName>
    </submittedName>
</protein>
<evidence type="ECO:0000256" key="1">
    <source>
        <dbReference type="SAM" id="Coils"/>
    </source>
</evidence>
<feature type="region of interest" description="Disordered" evidence="2">
    <location>
        <begin position="71"/>
        <end position="99"/>
    </location>
</feature>
<dbReference type="AlphaFoldDB" id="A0A2P5CBV6"/>
<dbReference type="InterPro" id="IPR007942">
    <property type="entry name" value="PLipase-like"/>
</dbReference>
<sequence length="294" mass="33409">MPYKNITDYCNEPDQRLVEGLDPFERARNEGLTEIGTSTIIANNFVEPNVSPDPNLEEAEDCIEPHEDLNTPNAEGTFMSTRNPDQENVRSADSSSRQRQGIIDKHLRNFAFQAKAICTPSIRTSVLNMAQNFDDDTYEETTSVNNIGERVAQYKVKLNFAHTLRAIVEKHSDIAKDCLLRSPEMLTSVLEKLAILDAELVKVDVKWLKNCHNELKVAVDHVKRYKSLVLSKRRNIEAIESKKTGLMKLKSQIESLEFQISSLNDENESLDGELRRAKFSCEHLQLNSIMDSLL</sequence>
<dbReference type="EMBL" id="JXTC01000385">
    <property type="protein sequence ID" value="PON58508.1"/>
    <property type="molecule type" value="Genomic_DNA"/>
</dbReference>
<feature type="coiled-coil region" evidence="1">
    <location>
        <begin position="246"/>
        <end position="273"/>
    </location>
</feature>
<comment type="caution">
    <text evidence="3">The sequence shown here is derived from an EMBL/GenBank/DDBJ whole genome shotgun (WGS) entry which is preliminary data.</text>
</comment>
<dbReference type="Proteomes" id="UP000237000">
    <property type="component" value="Unassembled WGS sequence"/>
</dbReference>
<feature type="compositionally biased region" description="Polar residues" evidence="2">
    <location>
        <begin position="71"/>
        <end position="83"/>
    </location>
</feature>